<comment type="caution">
    <text evidence="1">The sequence shown here is derived from an EMBL/GenBank/DDBJ whole genome shotgun (WGS) entry which is preliminary data.</text>
</comment>
<dbReference type="EMBL" id="BRXW01000136">
    <property type="protein sequence ID" value="GMI09320.1"/>
    <property type="molecule type" value="Genomic_DNA"/>
</dbReference>
<name>A0A9W7KRX4_9STRA</name>
<keyword evidence="2" id="KW-1185">Reference proteome</keyword>
<sequence>MSSSPPQSTLLTRLSLLESSLLLPSNPLTFSEHLTLLESKLSSLNSSSSSDPSLSDQIDQVHRILTNPQHVPEYAKELILTHENDYISYCNNLEKIKTKYEEEIIASKKLNVSSKQERLQLVESKTFDIISRSTKLQHRVDTLIDTYCDIVDKSNLINRIVEERLRWGERKVRDLEGKVGRIKK</sequence>
<dbReference type="OrthoDB" id="10507544at2759"/>
<evidence type="ECO:0000313" key="1">
    <source>
        <dbReference type="EMBL" id="GMI09320.1"/>
    </source>
</evidence>
<gene>
    <name evidence="1" type="ORF">TrLO_g3484</name>
</gene>
<dbReference type="Proteomes" id="UP001165122">
    <property type="component" value="Unassembled WGS sequence"/>
</dbReference>
<proteinExistence type="predicted"/>
<dbReference type="AlphaFoldDB" id="A0A9W7KRX4"/>
<reference evidence="2" key="1">
    <citation type="journal article" date="2023" name="Commun. Biol.">
        <title>Genome analysis of Parmales, the sister group of diatoms, reveals the evolutionary specialization of diatoms from phago-mixotrophs to photoautotrophs.</title>
        <authorList>
            <person name="Ban H."/>
            <person name="Sato S."/>
            <person name="Yoshikawa S."/>
            <person name="Yamada K."/>
            <person name="Nakamura Y."/>
            <person name="Ichinomiya M."/>
            <person name="Sato N."/>
            <person name="Blanc-Mathieu R."/>
            <person name="Endo H."/>
            <person name="Kuwata A."/>
            <person name="Ogata H."/>
        </authorList>
    </citation>
    <scope>NUCLEOTIDE SEQUENCE [LARGE SCALE GENOMIC DNA]</scope>
    <source>
        <strain evidence="2">NIES 3700</strain>
    </source>
</reference>
<evidence type="ECO:0000313" key="2">
    <source>
        <dbReference type="Proteomes" id="UP001165122"/>
    </source>
</evidence>
<protein>
    <submittedName>
        <fullName evidence="1">Uncharacterized protein</fullName>
    </submittedName>
</protein>
<organism evidence="1 2">
    <name type="scientific">Triparma laevis f. longispina</name>
    <dbReference type="NCBI Taxonomy" id="1714387"/>
    <lineage>
        <taxon>Eukaryota</taxon>
        <taxon>Sar</taxon>
        <taxon>Stramenopiles</taxon>
        <taxon>Ochrophyta</taxon>
        <taxon>Bolidophyceae</taxon>
        <taxon>Parmales</taxon>
        <taxon>Triparmaceae</taxon>
        <taxon>Triparma</taxon>
    </lineage>
</organism>
<accession>A0A9W7KRX4</accession>